<dbReference type="InterPro" id="IPR021858">
    <property type="entry name" value="Fun_TF"/>
</dbReference>
<keyword evidence="1" id="KW-0805">Transcription regulation</keyword>
<evidence type="ECO:0000256" key="1">
    <source>
        <dbReference type="ARBA" id="ARBA00023015"/>
    </source>
</evidence>
<dbReference type="OrthoDB" id="5344325at2759"/>
<dbReference type="Pfam" id="PF11951">
    <property type="entry name" value="Fungal_trans_2"/>
    <property type="match status" value="1"/>
</dbReference>
<keyword evidence="4" id="KW-0539">Nucleus</keyword>
<sequence>MHLDQSLTPMDANKRVALTGRRAKAKFRTLYSCINCRRRKVKCDRVQPCYACCLRGIPDECTYVASGDKRNYMSQADAIATLRNEVKLLKKKVAEYEQVPRTCDSRAGATGLHNFSHGGSSSDPRYLALEAIAGALATTCPAACEEIVDQIRTGTDLAIVATSALAELTPPASLVSNNYPWNGSDGKAMVGGAMLLDGGLEPPSPGLQRSSPSPSDWMSLAESDAMETEFILDLSIPGLPRHWESYSPFFIDKFINDFAPPNPWRHRSTTSQLDTSWLRTLAHNISSFPFSKCSLRCVATAYCGKITGVPEISLSAQNMYAASLRILQCSLAAGAESSTDIICNALTLWLFELINSSCPAGWMNHLHGVQKLFERRGPQNAIAGIEHRAFLFIRLHGITDAITRRRPNFLSSSEWKTVPWSLNPSGKSPLHRLLDQAADIPGLLLAYDDITERFNRGRLSPDEKESLCSCLLSRLDRLIDTLKLWRTHFDKQPSSYLVEMPVVNRGKKNAQNWSDHRRFGFPSPPFPGNRHDGTQLETAVYYSDGFVAQCLNLYYACIIVLFRLRAELHPMSATSDIYDLACRICRGVEYQLFYTPPGPGALWTVFPLSQAYHAFTEGSPERAWIDGLLTWMDEKSPFIISRLVRPELDTAVLY</sequence>
<keyword evidence="3" id="KW-0804">Transcription</keyword>
<dbReference type="CDD" id="cd00067">
    <property type="entry name" value="GAL4"/>
    <property type="match status" value="1"/>
</dbReference>
<dbReference type="InterPro" id="IPR053178">
    <property type="entry name" value="Osmoadaptation_assoc"/>
</dbReference>
<dbReference type="GO" id="GO:0003677">
    <property type="term" value="F:DNA binding"/>
    <property type="evidence" value="ECO:0007669"/>
    <property type="project" value="UniProtKB-KW"/>
</dbReference>
<dbReference type="Pfam" id="PF00172">
    <property type="entry name" value="Zn_clus"/>
    <property type="match status" value="1"/>
</dbReference>
<evidence type="ECO:0000313" key="6">
    <source>
        <dbReference type="EMBL" id="KKA20412.1"/>
    </source>
</evidence>
<evidence type="ECO:0000256" key="2">
    <source>
        <dbReference type="ARBA" id="ARBA00023125"/>
    </source>
</evidence>
<dbReference type="PROSITE" id="PS50048">
    <property type="entry name" value="ZN2_CY6_FUNGAL_2"/>
    <property type="match status" value="1"/>
</dbReference>
<evidence type="ECO:0000256" key="3">
    <source>
        <dbReference type="ARBA" id="ARBA00023163"/>
    </source>
</evidence>
<evidence type="ECO:0000313" key="7">
    <source>
        <dbReference type="Proteomes" id="UP000053958"/>
    </source>
</evidence>
<dbReference type="GO" id="GO:0008270">
    <property type="term" value="F:zinc ion binding"/>
    <property type="evidence" value="ECO:0007669"/>
    <property type="project" value="InterPro"/>
</dbReference>
<dbReference type="STRING" id="1408163.A0A0F4YQ53"/>
<dbReference type="SMART" id="SM00066">
    <property type="entry name" value="GAL4"/>
    <property type="match status" value="1"/>
</dbReference>
<dbReference type="SUPFAM" id="SSF57701">
    <property type="entry name" value="Zn2/Cys6 DNA-binding domain"/>
    <property type="match status" value="1"/>
</dbReference>
<dbReference type="InterPro" id="IPR001138">
    <property type="entry name" value="Zn2Cys6_DnaBD"/>
</dbReference>
<dbReference type="Proteomes" id="UP000053958">
    <property type="component" value="Unassembled WGS sequence"/>
</dbReference>
<evidence type="ECO:0000259" key="5">
    <source>
        <dbReference type="PROSITE" id="PS50048"/>
    </source>
</evidence>
<keyword evidence="2" id="KW-0238">DNA-binding</keyword>
<organism evidence="6 7">
    <name type="scientific">Rasamsonia emersonii (strain ATCC 16479 / CBS 393.64 / IMI 116815)</name>
    <dbReference type="NCBI Taxonomy" id="1408163"/>
    <lineage>
        <taxon>Eukaryota</taxon>
        <taxon>Fungi</taxon>
        <taxon>Dikarya</taxon>
        <taxon>Ascomycota</taxon>
        <taxon>Pezizomycotina</taxon>
        <taxon>Eurotiomycetes</taxon>
        <taxon>Eurotiomycetidae</taxon>
        <taxon>Eurotiales</taxon>
        <taxon>Trichocomaceae</taxon>
        <taxon>Rasamsonia</taxon>
    </lineage>
</organism>
<dbReference type="Gene3D" id="4.10.240.10">
    <property type="entry name" value="Zn(2)-C6 fungal-type DNA-binding domain"/>
    <property type="match status" value="1"/>
</dbReference>
<dbReference type="AlphaFoldDB" id="A0A0F4YQ53"/>
<dbReference type="PANTHER" id="PTHR38111">
    <property type="entry name" value="ZN(2)-C6 FUNGAL-TYPE DOMAIN-CONTAINING PROTEIN-RELATED"/>
    <property type="match status" value="1"/>
</dbReference>
<dbReference type="GO" id="GO:0000981">
    <property type="term" value="F:DNA-binding transcription factor activity, RNA polymerase II-specific"/>
    <property type="evidence" value="ECO:0007669"/>
    <property type="project" value="InterPro"/>
</dbReference>
<name>A0A0F4YQ53_RASE3</name>
<dbReference type="PANTHER" id="PTHR38111:SF2">
    <property type="entry name" value="FINGER DOMAIN PROTEIN, PUTATIVE (AFU_ORTHOLOGUE AFUA_1G01560)-RELATED"/>
    <property type="match status" value="1"/>
</dbReference>
<reference evidence="6 7" key="1">
    <citation type="submission" date="2015-04" db="EMBL/GenBank/DDBJ databases">
        <authorList>
            <person name="Heijne W.H."/>
            <person name="Fedorova N.D."/>
            <person name="Nierman W.C."/>
            <person name="Vollebregt A.W."/>
            <person name="Zhao Z."/>
            <person name="Wu L."/>
            <person name="Kumar M."/>
            <person name="Stam H."/>
            <person name="van den Berg M.A."/>
            <person name="Pel H.J."/>
        </authorList>
    </citation>
    <scope>NUCLEOTIDE SEQUENCE [LARGE SCALE GENOMIC DNA]</scope>
    <source>
        <strain evidence="6 7">CBS 393.64</strain>
    </source>
</reference>
<dbReference type="GeneID" id="25317918"/>
<dbReference type="RefSeq" id="XP_013327024.1">
    <property type="nucleotide sequence ID" value="XM_013471570.1"/>
</dbReference>
<feature type="domain" description="Zn(2)-C6 fungal-type" evidence="5">
    <location>
        <begin position="32"/>
        <end position="63"/>
    </location>
</feature>
<dbReference type="InterPro" id="IPR036864">
    <property type="entry name" value="Zn2-C6_fun-type_DNA-bd_sf"/>
</dbReference>
<protein>
    <recommendedName>
        <fullName evidence="5">Zn(2)-C6 fungal-type domain-containing protein</fullName>
    </recommendedName>
</protein>
<dbReference type="PROSITE" id="PS00463">
    <property type="entry name" value="ZN2_CY6_FUNGAL_1"/>
    <property type="match status" value="1"/>
</dbReference>
<gene>
    <name evidence="6" type="ORF">T310_5574</name>
</gene>
<comment type="caution">
    <text evidence="6">The sequence shown here is derived from an EMBL/GenBank/DDBJ whole genome shotgun (WGS) entry which is preliminary data.</text>
</comment>
<dbReference type="EMBL" id="LASV01000261">
    <property type="protein sequence ID" value="KKA20412.1"/>
    <property type="molecule type" value="Genomic_DNA"/>
</dbReference>
<accession>A0A0F4YQ53</accession>
<proteinExistence type="predicted"/>
<keyword evidence="7" id="KW-1185">Reference proteome</keyword>
<evidence type="ECO:0000256" key="4">
    <source>
        <dbReference type="ARBA" id="ARBA00023242"/>
    </source>
</evidence>